<dbReference type="InterPro" id="IPR001387">
    <property type="entry name" value="Cro/C1-type_HTH"/>
</dbReference>
<evidence type="ECO:0000313" key="4">
    <source>
        <dbReference type="Proteomes" id="UP000481876"/>
    </source>
</evidence>
<accession>A0A6L3Z3K9</accession>
<name>A0A6L3Z3K9_BRUAN</name>
<dbReference type="GO" id="GO:0003677">
    <property type="term" value="F:DNA binding"/>
    <property type="evidence" value="ECO:0007669"/>
    <property type="project" value="InterPro"/>
</dbReference>
<feature type="domain" description="HTH cro/C1-type" evidence="2">
    <location>
        <begin position="89"/>
        <end position="144"/>
    </location>
</feature>
<dbReference type="SUPFAM" id="SSF47413">
    <property type="entry name" value="lambda repressor-like DNA-binding domains"/>
    <property type="match status" value="1"/>
</dbReference>
<evidence type="ECO:0000256" key="1">
    <source>
        <dbReference type="ARBA" id="ARBA00007227"/>
    </source>
</evidence>
<comment type="caution">
    <text evidence="3">The sequence shown here is derived from an EMBL/GenBank/DDBJ whole genome shotgun (WGS) entry which is preliminary data.</text>
</comment>
<dbReference type="PANTHER" id="PTHR43236:SF1">
    <property type="entry name" value="BLL7220 PROTEIN"/>
    <property type="match status" value="1"/>
</dbReference>
<sequence>MAIDKFISSDRQASDAKRAIAEIELALSSKQILETIVQGLPTVAVAGVNKALKTEADELRQALEAYERGKAGQIDALKNRAGNDPGMALIVARIAQGLSQKELGRKLGLKEQQIQRYETERYRSLSLANYQKFASVLGVQLLPVHAQPKNGWTLAKDISPDEARKVLKHARANGWLDKGLISEEASLAELKKNVADHIVKYGSPSMLRTGLNVLDMKEDWSLLFWKAQVTRKAEDEIKSQKLTYQPMQVSWLCNLVKLSREKNGPKLAVEMLREHGIVLILERQIPGLQLDGAAFLINDIPVIGLTLLRDTVDNFWFTLLHEVAHVILHYRTGLSVGFFDDMENSKVDDLEQEANEFAANLLIPEEKWRRSPARISNNATAIVKFADQLEINPAIVFGRIRKERNNYAVFSDKIGRGEVRKLFFYDEVKHANA</sequence>
<dbReference type="Pfam" id="PF01381">
    <property type="entry name" value="HTH_3"/>
    <property type="match status" value="1"/>
</dbReference>
<dbReference type="SMART" id="SM00530">
    <property type="entry name" value="HTH_XRE"/>
    <property type="match status" value="1"/>
</dbReference>
<dbReference type="Proteomes" id="UP000481876">
    <property type="component" value="Unassembled WGS sequence"/>
</dbReference>
<dbReference type="AlphaFoldDB" id="A0A6L3Z3K9"/>
<dbReference type="InterPro" id="IPR010359">
    <property type="entry name" value="IrrE_HExxH"/>
</dbReference>
<dbReference type="CDD" id="cd00093">
    <property type="entry name" value="HTH_XRE"/>
    <property type="match status" value="1"/>
</dbReference>
<dbReference type="InterPro" id="IPR052345">
    <property type="entry name" value="Rad_response_metalloprotease"/>
</dbReference>
<protein>
    <submittedName>
        <fullName evidence="3">ImmA/IrrE family metallo-endopeptidase</fullName>
    </submittedName>
</protein>
<evidence type="ECO:0000313" key="3">
    <source>
        <dbReference type="EMBL" id="KAB2765746.1"/>
    </source>
</evidence>
<dbReference type="EMBL" id="WBWS01000020">
    <property type="protein sequence ID" value="KAB2765746.1"/>
    <property type="molecule type" value="Genomic_DNA"/>
</dbReference>
<dbReference type="InterPro" id="IPR010982">
    <property type="entry name" value="Lambda_DNA-bd_dom_sf"/>
</dbReference>
<proteinExistence type="inferred from homology"/>
<gene>
    <name evidence="3" type="ORF">F9L04_18360</name>
</gene>
<evidence type="ECO:0000259" key="2">
    <source>
        <dbReference type="PROSITE" id="PS50943"/>
    </source>
</evidence>
<reference evidence="3 4" key="1">
    <citation type="submission" date="2019-09" db="EMBL/GenBank/DDBJ databases">
        <title>Taxonomic organization of the family Brucellaceae based on a phylogenomic approach.</title>
        <authorList>
            <person name="Leclercq S."/>
            <person name="Cloeckaert A."/>
            <person name="Zygmunt M.S."/>
        </authorList>
    </citation>
    <scope>NUCLEOTIDE SEQUENCE [LARGE SCALE GENOMIC DNA]</scope>
    <source>
        <strain evidence="3 4">LMG 3313</strain>
    </source>
</reference>
<dbReference type="Pfam" id="PF06114">
    <property type="entry name" value="Peptidase_M78"/>
    <property type="match status" value="1"/>
</dbReference>
<organism evidence="3 4">
    <name type="scientific">Brucella anthropi</name>
    <name type="common">Ochrobactrum anthropi</name>
    <dbReference type="NCBI Taxonomy" id="529"/>
    <lineage>
        <taxon>Bacteria</taxon>
        <taxon>Pseudomonadati</taxon>
        <taxon>Pseudomonadota</taxon>
        <taxon>Alphaproteobacteria</taxon>
        <taxon>Hyphomicrobiales</taxon>
        <taxon>Brucellaceae</taxon>
        <taxon>Brucella/Ochrobactrum group</taxon>
        <taxon>Brucella</taxon>
    </lineage>
</organism>
<dbReference type="PANTHER" id="PTHR43236">
    <property type="entry name" value="ANTITOXIN HIGA1"/>
    <property type="match status" value="1"/>
</dbReference>
<dbReference type="RefSeq" id="WP_151664011.1">
    <property type="nucleotide sequence ID" value="NZ_WBWS01000020.1"/>
</dbReference>
<dbReference type="PROSITE" id="PS50943">
    <property type="entry name" value="HTH_CROC1"/>
    <property type="match status" value="1"/>
</dbReference>
<dbReference type="Gene3D" id="1.10.260.40">
    <property type="entry name" value="lambda repressor-like DNA-binding domains"/>
    <property type="match status" value="1"/>
</dbReference>
<dbReference type="Gene3D" id="1.10.10.2910">
    <property type="match status" value="1"/>
</dbReference>
<comment type="similarity">
    <text evidence="1">Belongs to the short-chain fatty acyl-CoA assimilation regulator (ScfR) family.</text>
</comment>